<dbReference type="AlphaFoldDB" id="A0A6A6DHL6"/>
<dbReference type="InterPro" id="IPR057654">
    <property type="entry name" value="Znf-CCCH_tandem"/>
</dbReference>
<dbReference type="GO" id="GO:0008270">
    <property type="term" value="F:zinc ion binding"/>
    <property type="evidence" value="ECO:0007669"/>
    <property type="project" value="UniProtKB-KW"/>
</dbReference>
<keyword evidence="1" id="KW-0862">Zinc</keyword>
<feature type="coiled-coil region" evidence="2">
    <location>
        <begin position="36"/>
        <end position="84"/>
    </location>
</feature>
<feature type="region of interest" description="Disordered" evidence="3">
    <location>
        <begin position="273"/>
        <end position="338"/>
    </location>
</feature>
<organism evidence="5 6">
    <name type="scientific">Zopfia rhizophila CBS 207.26</name>
    <dbReference type="NCBI Taxonomy" id="1314779"/>
    <lineage>
        <taxon>Eukaryota</taxon>
        <taxon>Fungi</taxon>
        <taxon>Dikarya</taxon>
        <taxon>Ascomycota</taxon>
        <taxon>Pezizomycotina</taxon>
        <taxon>Dothideomycetes</taxon>
        <taxon>Dothideomycetes incertae sedis</taxon>
        <taxon>Zopfiaceae</taxon>
        <taxon>Zopfia</taxon>
    </lineage>
</organism>
<dbReference type="InterPro" id="IPR000571">
    <property type="entry name" value="Znf_CCCH"/>
</dbReference>
<dbReference type="PROSITE" id="PS50103">
    <property type="entry name" value="ZF_C3H1"/>
    <property type="match status" value="1"/>
</dbReference>
<protein>
    <recommendedName>
        <fullName evidence="4">C3H1-type domain-containing protein</fullName>
    </recommendedName>
</protein>
<feature type="domain" description="C3H1-type" evidence="4">
    <location>
        <begin position="397"/>
        <end position="426"/>
    </location>
</feature>
<keyword evidence="2" id="KW-0175">Coiled coil</keyword>
<feature type="zinc finger region" description="C3H1-type" evidence="1">
    <location>
        <begin position="397"/>
        <end position="426"/>
    </location>
</feature>
<keyword evidence="6" id="KW-1185">Reference proteome</keyword>
<dbReference type="OrthoDB" id="2270193at2759"/>
<name>A0A6A6DHL6_9PEZI</name>
<feature type="compositionally biased region" description="Low complexity" evidence="3">
    <location>
        <begin position="314"/>
        <end position="338"/>
    </location>
</feature>
<accession>A0A6A6DHL6</accession>
<evidence type="ECO:0000259" key="4">
    <source>
        <dbReference type="PROSITE" id="PS50103"/>
    </source>
</evidence>
<dbReference type="EMBL" id="ML994670">
    <property type="protein sequence ID" value="KAF2179034.1"/>
    <property type="molecule type" value="Genomic_DNA"/>
</dbReference>
<gene>
    <name evidence="5" type="ORF">K469DRAFT_717541</name>
</gene>
<proteinExistence type="predicted"/>
<sequence length="500" mass="55941">MVGITSIMNSFDVTMADYSAQMESFRRSDEAREKMVMDVLQKYAKLQEEHTTLKNDYASERDIRRNYQSEVTRARQQLDDTERQLASSSFVLALIDGDGVIFQDMLLQAGQNGGSEAASKLQMAIRDHIAQIYETSGNWPAMVHIYASLDKLGQKLASVGLIKHPQELRAFAQSFSVNQPLFSIIDVGQGKERADYRMKEMLRTFSDNPTCRHIIFGGCHDTGYLLNLDQYKHNPVRAARITLLESTVAARGFAELPNFKRTRFDSVFRSEPLPEYQQQPPPMKPLPNKNISPVGSPAPAPAVAAPAQPPTPAPAASSPSTTSSSLATQSTGSSSTASWATVGKTGASNGNISIAPKNFSSSKKKYVYYNKELQRLDEPLPPRDRNAAEAIEKRMEKAGRNLCNHWHLNKGNCANGNFCRFQHEPKLTPAELNALRYKTRSLACKNRYCENFDCYLGHQCSIERDQGYCGYETCNLRASHGMDKIKYVRYDEDGNPEYSK</sequence>
<evidence type="ECO:0000313" key="6">
    <source>
        <dbReference type="Proteomes" id="UP000800200"/>
    </source>
</evidence>
<evidence type="ECO:0000256" key="2">
    <source>
        <dbReference type="SAM" id="Coils"/>
    </source>
</evidence>
<dbReference type="Proteomes" id="UP000800200">
    <property type="component" value="Unassembled WGS sequence"/>
</dbReference>
<dbReference type="Pfam" id="PF25543">
    <property type="entry name" value="zf-CCCH_tandem"/>
    <property type="match status" value="1"/>
</dbReference>
<keyword evidence="1" id="KW-0863">Zinc-finger</keyword>
<evidence type="ECO:0000313" key="5">
    <source>
        <dbReference type="EMBL" id="KAF2179034.1"/>
    </source>
</evidence>
<dbReference type="SUPFAM" id="SSF90257">
    <property type="entry name" value="Myosin rod fragments"/>
    <property type="match status" value="1"/>
</dbReference>
<evidence type="ECO:0000256" key="1">
    <source>
        <dbReference type="PROSITE-ProRule" id="PRU00723"/>
    </source>
</evidence>
<dbReference type="PANTHER" id="PTHR37543">
    <property type="entry name" value="CCCH ZINC FINGER DNA BINDING PROTEIN (AFU_ORTHOLOGUE AFUA_5G12760)"/>
    <property type="match status" value="1"/>
</dbReference>
<dbReference type="Pfam" id="PF25540">
    <property type="entry name" value="DUF7923"/>
    <property type="match status" value="1"/>
</dbReference>
<reference evidence="5" key="1">
    <citation type="journal article" date="2020" name="Stud. Mycol.">
        <title>101 Dothideomycetes genomes: a test case for predicting lifestyles and emergence of pathogens.</title>
        <authorList>
            <person name="Haridas S."/>
            <person name="Albert R."/>
            <person name="Binder M."/>
            <person name="Bloem J."/>
            <person name="Labutti K."/>
            <person name="Salamov A."/>
            <person name="Andreopoulos B."/>
            <person name="Baker S."/>
            <person name="Barry K."/>
            <person name="Bills G."/>
            <person name="Bluhm B."/>
            <person name="Cannon C."/>
            <person name="Castanera R."/>
            <person name="Culley D."/>
            <person name="Daum C."/>
            <person name="Ezra D."/>
            <person name="Gonzalez J."/>
            <person name="Henrissat B."/>
            <person name="Kuo A."/>
            <person name="Liang C."/>
            <person name="Lipzen A."/>
            <person name="Lutzoni F."/>
            <person name="Magnuson J."/>
            <person name="Mondo S."/>
            <person name="Nolan M."/>
            <person name="Ohm R."/>
            <person name="Pangilinan J."/>
            <person name="Park H.-J."/>
            <person name="Ramirez L."/>
            <person name="Alfaro M."/>
            <person name="Sun H."/>
            <person name="Tritt A."/>
            <person name="Yoshinaga Y."/>
            <person name="Zwiers L.-H."/>
            <person name="Turgeon B."/>
            <person name="Goodwin S."/>
            <person name="Spatafora J."/>
            <person name="Crous P."/>
            <person name="Grigoriev I."/>
        </authorList>
    </citation>
    <scope>NUCLEOTIDE SEQUENCE</scope>
    <source>
        <strain evidence="5">CBS 207.26</strain>
    </source>
</reference>
<keyword evidence="1" id="KW-0479">Metal-binding</keyword>
<dbReference type="PANTHER" id="PTHR37543:SF1">
    <property type="entry name" value="CCCH ZINC FINGER DNA BINDING PROTEIN (AFU_ORTHOLOGUE AFUA_5G12760)"/>
    <property type="match status" value="1"/>
</dbReference>
<dbReference type="InterPro" id="IPR057683">
    <property type="entry name" value="DUF7923"/>
</dbReference>
<evidence type="ECO:0000256" key="3">
    <source>
        <dbReference type="SAM" id="MobiDB-lite"/>
    </source>
</evidence>
<feature type="compositionally biased region" description="Low complexity" evidence="3">
    <location>
        <begin position="292"/>
        <end position="306"/>
    </location>
</feature>